<accession>A0A089RYU1</accession>
<dbReference type="KEGG" id="lsj:LSJ_3012"/>
<evidence type="ECO:0000313" key="2">
    <source>
        <dbReference type="Proteomes" id="UP000029488"/>
    </source>
</evidence>
<organism evidence="1 2">
    <name type="scientific">Ligilactobacillus salivarius</name>
    <dbReference type="NCBI Taxonomy" id="1624"/>
    <lineage>
        <taxon>Bacteria</taxon>
        <taxon>Bacillati</taxon>
        <taxon>Bacillota</taxon>
        <taxon>Bacilli</taxon>
        <taxon>Lactobacillales</taxon>
        <taxon>Lactobacillaceae</taxon>
        <taxon>Ligilactobacillus</taxon>
    </lineage>
</organism>
<dbReference type="RefSeq" id="WP_044005777.1">
    <property type="nucleotide sequence ID" value="NZ_CP007648.1"/>
</dbReference>
<geneLocation type="plasmid" evidence="1 2">
    <name>pMP1046B</name>
</geneLocation>
<gene>
    <name evidence="1" type="ORF">LSJ_3012</name>
</gene>
<proteinExistence type="predicted"/>
<keyword evidence="1" id="KW-0614">Plasmid</keyword>
<dbReference type="AlphaFoldDB" id="A0A089RYU1"/>
<dbReference type="Proteomes" id="UP000029488">
    <property type="component" value="Plasmid pMP1046B"/>
</dbReference>
<evidence type="ECO:0000313" key="1">
    <source>
        <dbReference type="EMBL" id="AIR11632.1"/>
    </source>
</evidence>
<name>A0A089RYU1_9LACO</name>
<dbReference type="EMBL" id="CP007648">
    <property type="protein sequence ID" value="AIR11632.1"/>
    <property type="molecule type" value="Genomic_DNA"/>
</dbReference>
<sequence>MYISTIDKQTNFRRAWDFIDCHEELKNLDDLNVWTLAKAFDYIDRLNRHLKRGVITESEFNFVVAKHLIEKFNDNAFTIYTNII</sequence>
<protein>
    <submittedName>
        <fullName evidence="1">Uncharacterized protein</fullName>
    </submittedName>
</protein>
<reference evidence="1 2" key="1">
    <citation type="journal article" date="2014" name="BMC Genomics">
        <title>Unusual genome complexity in Lactobacillus salivarius JCM1046.</title>
        <authorList>
            <person name="Raftis E.J."/>
            <person name="Forde B.M."/>
            <person name="Claesson M.J."/>
            <person name="O'Toole P.W."/>
        </authorList>
    </citation>
    <scope>NUCLEOTIDE SEQUENCE [LARGE SCALE GENOMIC DNA]</scope>
    <source>
        <strain evidence="1 2">JCM1046</strain>
        <plasmid evidence="1 2">pMP1046B</plasmid>
    </source>
</reference>